<accession>G4TXH4</accession>
<dbReference type="PANTHER" id="PTHR11740">
    <property type="entry name" value="CASEIN KINASE II SUBUNIT BETA"/>
    <property type="match status" value="1"/>
</dbReference>
<evidence type="ECO:0000256" key="4">
    <source>
        <dbReference type="SAM" id="MobiDB-lite"/>
    </source>
</evidence>
<feature type="compositionally biased region" description="Acidic residues" evidence="4">
    <location>
        <begin position="330"/>
        <end position="348"/>
    </location>
</feature>
<feature type="compositionally biased region" description="Polar residues" evidence="4">
    <location>
        <begin position="226"/>
        <end position="255"/>
    </location>
</feature>
<dbReference type="FunFam" id="2.20.25.20:FF:000001">
    <property type="entry name" value="Casein kinase II subunit beta"/>
    <property type="match status" value="1"/>
</dbReference>
<comment type="caution">
    <text evidence="5">The sequence shown here is derived from an EMBL/GenBank/DDBJ whole genome shotgun (WGS) entry which is preliminary data.</text>
</comment>
<protein>
    <recommendedName>
        <fullName evidence="3">Casein kinase II subunit beta</fullName>
        <shortName evidence="3">CK II beta</shortName>
    </recommendedName>
</protein>
<dbReference type="SUPFAM" id="SSF57798">
    <property type="entry name" value="Casein kinase II beta subunit"/>
    <property type="match status" value="1"/>
</dbReference>
<comment type="function">
    <text evidence="2 3">Regulatory subunit of casein kinase II/CK2. As part of the kinase complex regulates the basal catalytic activity of the alpha subunit a constitutively active serine/threonine-protein kinase that phosphorylates a large number of substrates containing acidic residues C-terminal to the phosphorylated serine or threonine.</text>
</comment>
<sequence length="497" mass="54989">MSRNPQAARNTVQHAPQALQQQPGADDQPMAEEPQEGYASSTPTSSLTWIAWFCSLPGHEYFCEVTEDFIEDDFNLTGLSAMVPFWKEAMEMVLDVEPEDTHRIPDVSIVEASAELLYGLVHQRYILTRPGLQAMAEKYENGVFGSCLRVYCTSTRLIPCGRSDMPGVDTVKLFCPNCNDIYTPSSSRFSGVDGAFFGTTFAHLFFHTYREYWPAPFMPGRRVGASPTNHASPQSPSNMVNNAPNPTQINPNQYGGQKRPECRVYVPKIYGFKVSERSKSGPRMAWLRQRPATFEDLNAVDSRGRWIAEHSDSDNDRNGPPGPGKRGRFDDDDDPDEPIEEDEEEEDDAPPHGPWSGPPPPLPGQGRRPAAGGVGGRTRALALPPKELRTRRRKLPPMTKCDSSSTSEDEDEGGLETTEDSALDTPAEDSGNTSSFTSGNRGRDEWGRKKRELVAVKLANFMGKNVQDMFSGLQARTLIPTDESLPNNVAINQGLVM</sequence>
<keyword evidence="5" id="KW-0808">Transferase</keyword>
<dbReference type="InterPro" id="IPR035991">
    <property type="entry name" value="Casein_kinase_II_beta-like"/>
</dbReference>
<keyword evidence="5" id="KW-0418">Kinase</keyword>
<dbReference type="GO" id="GO:0006359">
    <property type="term" value="P:regulation of transcription by RNA polymerase III"/>
    <property type="evidence" value="ECO:0007669"/>
    <property type="project" value="TreeGrafter"/>
</dbReference>
<feature type="compositionally biased region" description="Acidic residues" evidence="4">
    <location>
        <begin position="407"/>
        <end position="422"/>
    </location>
</feature>
<dbReference type="SMART" id="SM01085">
    <property type="entry name" value="CK_II_beta"/>
    <property type="match status" value="1"/>
</dbReference>
<evidence type="ECO:0000313" key="5">
    <source>
        <dbReference type="EMBL" id="CCA76017.1"/>
    </source>
</evidence>
<dbReference type="InterPro" id="IPR000704">
    <property type="entry name" value="Casein_kinase_II_reg-sub"/>
</dbReference>
<dbReference type="InterPro" id="IPR016149">
    <property type="entry name" value="Casein_kin_II_reg-sub_N"/>
</dbReference>
<dbReference type="GO" id="GO:0016301">
    <property type="term" value="F:kinase activity"/>
    <property type="evidence" value="ECO:0007669"/>
    <property type="project" value="UniProtKB-KW"/>
</dbReference>
<dbReference type="PANTHER" id="PTHR11740:SF0">
    <property type="entry name" value="CASEIN KINASE II SUBUNIT BETA"/>
    <property type="match status" value="1"/>
</dbReference>
<dbReference type="FunCoup" id="G4TXH4">
    <property type="interactions" value="129"/>
</dbReference>
<dbReference type="GO" id="GO:0005737">
    <property type="term" value="C:cytoplasm"/>
    <property type="evidence" value="ECO:0007669"/>
    <property type="project" value="TreeGrafter"/>
</dbReference>
<dbReference type="InParanoid" id="G4TXH4"/>
<dbReference type="AlphaFoldDB" id="G4TXH4"/>
<dbReference type="OrthoDB" id="2275560at2759"/>
<evidence type="ECO:0000256" key="2">
    <source>
        <dbReference type="ARBA" id="ARBA00045899"/>
    </source>
</evidence>
<feature type="compositionally biased region" description="Polar residues" evidence="4">
    <location>
        <begin position="430"/>
        <end position="440"/>
    </location>
</feature>
<feature type="region of interest" description="Disordered" evidence="4">
    <location>
        <begin position="1"/>
        <end position="42"/>
    </location>
</feature>
<dbReference type="HOGENOM" id="CLU_034027_7_0_1"/>
<feature type="compositionally biased region" description="Basic and acidic residues" evidence="4">
    <location>
        <begin position="308"/>
        <end position="317"/>
    </location>
</feature>
<feature type="region of interest" description="Disordered" evidence="4">
    <location>
        <begin position="224"/>
        <end position="258"/>
    </location>
</feature>
<dbReference type="GO" id="GO:0005956">
    <property type="term" value="C:protein kinase CK2 complex"/>
    <property type="evidence" value="ECO:0007669"/>
    <property type="project" value="UniProtKB-UniRule"/>
</dbReference>
<dbReference type="GO" id="GO:0034456">
    <property type="term" value="C:UTP-C complex"/>
    <property type="evidence" value="ECO:0007669"/>
    <property type="project" value="TreeGrafter"/>
</dbReference>
<keyword evidence="6" id="KW-1185">Reference proteome</keyword>
<dbReference type="Pfam" id="PF01214">
    <property type="entry name" value="CK_II_beta"/>
    <property type="match status" value="1"/>
</dbReference>
<feature type="compositionally biased region" description="Polar residues" evidence="4">
    <location>
        <begin position="1"/>
        <end position="23"/>
    </location>
</feature>
<gene>
    <name evidence="5" type="ORF">PIIN_10017</name>
</gene>
<dbReference type="Gene3D" id="2.20.25.20">
    <property type="match status" value="1"/>
</dbReference>
<evidence type="ECO:0000256" key="1">
    <source>
        <dbReference type="ARBA" id="ARBA00006941"/>
    </source>
</evidence>
<organism evidence="5 6">
    <name type="scientific">Serendipita indica (strain DSM 11827)</name>
    <name type="common">Root endophyte fungus</name>
    <name type="synonym">Piriformospora indica</name>
    <dbReference type="NCBI Taxonomy" id="1109443"/>
    <lineage>
        <taxon>Eukaryota</taxon>
        <taxon>Fungi</taxon>
        <taxon>Dikarya</taxon>
        <taxon>Basidiomycota</taxon>
        <taxon>Agaricomycotina</taxon>
        <taxon>Agaricomycetes</taxon>
        <taxon>Sebacinales</taxon>
        <taxon>Serendipitaceae</taxon>
        <taxon>Serendipita</taxon>
    </lineage>
</organism>
<proteinExistence type="inferred from homology"/>
<evidence type="ECO:0000256" key="3">
    <source>
        <dbReference type="RuleBase" id="RU361268"/>
    </source>
</evidence>
<dbReference type="EMBL" id="CAFZ01000580">
    <property type="protein sequence ID" value="CCA76017.1"/>
    <property type="molecule type" value="Genomic_DNA"/>
</dbReference>
<comment type="subunit">
    <text evidence="3">Tetramer of two alpha and two beta subunits.</text>
</comment>
<dbReference type="FunFam" id="1.10.1820.10:FF:000005">
    <property type="entry name" value="Casein kinase II subunit beta"/>
    <property type="match status" value="1"/>
</dbReference>
<name>G4TXH4_SERID</name>
<dbReference type="eggNOG" id="KOG3092">
    <property type="taxonomic scope" value="Eukaryota"/>
</dbReference>
<dbReference type="STRING" id="1109443.G4TXH4"/>
<dbReference type="PRINTS" id="PR00472">
    <property type="entry name" value="CASNKINASEII"/>
</dbReference>
<comment type="similarity">
    <text evidence="1 3">Belongs to the casein kinase 2 subunit beta family.</text>
</comment>
<feature type="region of interest" description="Disordered" evidence="4">
    <location>
        <begin position="308"/>
        <end position="446"/>
    </location>
</feature>
<dbReference type="Proteomes" id="UP000007148">
    <property type="component" value="Unassembled WGS sequence"/>
</dbReference>
<reference evidence="5 6" key="1">
    <citation type="journal article" date="2011" name="PLoS Pathog.">
        <title>Endophytic Life Strategies Decoded by Genome and Transcriptome Analyses of the Mutualistic Root Symbiont Piriformospora indica.</title>
        <authorList>
            <person name="Zuccaro A."/>
            <person name="Lahrmann U."/>
            <person name="Guldener U."/>
            <person name="Langen G."/>
            <person name="Pfiffi S."/>
            <person name="Biedenkopf D."/>
            <person name="Wong P."/>
            <person name="Samans B."/>
            <person name="Grimm C."/>
            <person name="Basiewicz M."/>
            <person name="Murat C."/>
            <person name="Martin F."/>
            <person name="Kogel K.H."/>
        </authorList>
    </citation>
    <scope>NUCLEOTIDE SEQUENCE [LARGE SCALE GENOMIC DNA]</scope>
    <source>
        <strain evidence="5 6">DSM 11827</strain>
    </source>
</reference>
<dbReference type="Gene3D" id="1.10.1820.10">
    <property type="entry name" value="protein kinase ck2 holoenzyme, chain C, domain 1"/>
    <property type="match status" value="1"/>
</dbReference>
<dbReference type="GO" id="GO:0019887">
    <property type="term" value="F:protein kinase regulator activity"/>
    <property type="evidence" value="ECO:0007669"/>
    <property type="project" value="InterPro"/>
</dbReference>
<feature type="compositionally biased region" description="Pro residues" evidence="4">
    <location>
        <begin position="351"/>
        <end position="363"/>
    </location>
</feature>
<evidence type="ECO:0000313" key="6">
    <source>
        <dbReference type="Proteomes" id="UP000007148"/>
    </source>
</evidence>